<comment type="caution">
    <text evidence="2">The sequence shown here is derived from an EMBL/GenBank/DDBJ whole genome shotgun (WGS) entry which is preliminary data.</text>
</comment>
<accession>A0A2P7QE28</accession>
<feature type="transmembrane region" description="Helical" evidence="1">
    <location>
        <begin position="51"/>
        <end position="71"/>
    </location>
</feature>
<dbReference type="AlphaFoldDB" id="A0A2P7QE28"/>
<name>A0A2P7QE28_9SPHN</name>
<dbReference type="Proteomes" id="UP000241167">
    <property type="component" value="Unassembled WGS sequence"/>
</dbReference>
<evidence type="ECO:0000313" key="2">
    <source>
        <dbReference type="EMBL" id="PSJ36232.1"/>
    </source>
</evidence>
<sequence>MLVTFFVTLAMRKDYAPAQPILQIIALCFVFKSGCVSAGKRAFRARPAGRVLVVRAIAAGAIFGTAGLLVAPLGLRGIGVAVALGAVIAAVGLLLMLTAARRGHHDQRRAEPSASIVPPA</sequence>
<evidence type="ECO:0000313" key="3">
    <source>
        <dbReference type="Proteomes" id="UP000241167"/>
    </source>
</evidence>
<keyword evidence="1" id="KW-1133">Transmembrane helix</keyword>
<keyword evidence="3" id="KW-1185">Reference proteome</keyword>
<keyword evidence="1" id="KW-0472">Membrane</keyword>
<feature type="transmembrane region" description="Helical" evidence="1">
    <location>
        <begin position="20"/>
        <end position="39"/>
    </location>
</feature>
<reference evidence="2 3" key="1">
    <citation type="submission" date="2018-03" db="EMBL/GenBank/DDBJ databases">
        <title>The draft genome of Sphingosinicella sp. GL-C-18.</title>
        <authorList>
            <person name="Liu L."/>
            <person name="Li L."/>
            <person name="Liang L."/>
            <person name="Zhang X."/>
            <person name="Wang T."/>
        </authorList>
    </citation>
    <scope>NUCLEOTIDE SEQUENCE [LARGE SCALE GENOMIC DNA]</scope>
    <source>
        <strain evidence="2 3">GL-C-18</strain>
    </source>
</reference>
<proteinExistence type="predicted"/>
<organism evidence="2 3">
    <name type="scientific">Allosphingosinicella deserti</name>
    <dbReference type="NCBI Taxonomy" id="2116704"/>
    <lineage>
        <taxon>Bacteria</taxon>
        <taxon>Pseudomonadati</taxon>
        <taxon>Pseudomonadota</taxon>
        <taxon>Alphaproteobacteria</taxon>
        <taxon>Sphingomonadales</taxon>
        <taxon>Sphingomonadaceae</taxon>
        <taxon>Allosphingosinicella</taxon>
    </lineage>
</organism>
<dbReference type="EMBL" id="PXYI01000017">
    <property type="protein sequence ID" value="PSJ36232.1"/>
    <property type="molecule type" value="Genomic_DNA"/>
</dbReference>
<feature type="transmembrane region" description="Helical" evidence="1">
    <location>
        <begin position="77"/>
        <end position="99"/>
    </location>
</feature>
<protein>
    <submittedName>
        <fullName evidence="2">Uncharacterized protein</fullName>
    </submittedName>
</protein>
<evidence type="ECO:0000256" key="1">
    <source>
        <dbReference type="SAM" id="Phobius"/>
    </source>
</evidence>
<keyword evidence="1" id="KW-0812">Transmembrane</keyword>
<gene>
    <name evidence="2" type="ORF">C7I55_27315</name>
</gene>